<keyword evidence="2" id="KW-0732">Signal</keyword>
<feature type="compositionally biased region" description="Basic and acidic residues" evidence="1">
    <location>
        <begin position="1787"/>
        <end position="1797"/>
    </location>
</feature>
<protein>
    <recommendedName>
        <fullName evidence="5">Bacterial Ig-like domain-containing protein</fullName>
    </recommendedName>
</protein>
<reference evidence="3 4" key="1">
    <citation type="submission" date="2014-10" db="EMBL/GenBank/DDBJ databases">
        <title>The Complete Genome Sequence for the Shellfish Pathogen Vibrio coralliilyticus RE98 Isolated from a Shellfish Hatchery.</title>
        <authorList>
            <person name="Richards G.P."/>
            <person name="Bono J.L."/>
            <person name="Watson M.A."/>
            <person name="Needleman D.S."/>
        </authorList>
    </citation>
    <scope>NUCLEOTIDE SEQUENCE [LARGE SCALE GENOMIC DNA]</scope>
    <source>
        <strain evidence="3 4">RE98</strain>
    </source>
</reference>
<name>A0AAN0W0Q4_9VIBR</name>
<feature type="compositionally biased region" description="Basic and acidic residues" evidence="1">
    <location>
        <begin position="2390"/>
        <end position="2400"/>
    </location>
</feature>
<feature type="compositionally biased region" description="Basic and acidic residues" evidence="1">
    <location>
        <begin position="3395"/>
        <end position="3405"/>
    </location>
</feature>
<proteinExistence type="predicted"/>
<evidence type="ECO:0000313" key="4">
    <source>
        <dbReference type="Proteomes" id="UP000030081"/>
    </source>
</evidence>
<feature type="chain" id="PRO_5043045017" description="Bacterial Ig-like domain-containing protein" evidence="2">
    <location>
        <begin position="25"/>
        <end position="3612"/>
    </location>
</feature>
<feature type="compositionally biased region" description="Basic and acidic residues" evidence="1">
    <location>
        <begin position="2591"/>
        <end position="2601"/>
    </location>
</feature>
<feature type="compositionally biased region" description="Basic and acidic residues" evidence="1">
    <location>
        <begin position="2993"/>
        <end position="3003"/>
    </location>
</feature>
<feature type="compositionally biased region" description="Polar residues" evidence="1">
    <location>
        <begin position="3602"/>
        <end position="3612"/>
    </location>
</feature>
<feature type="region of interest" description="Disordered" evidence="1">
    <location>
        <begin position="3386"/>
        <end position="3405"/>
    </location>
</feature>
<feature type="region of interest" description="Disordered" evidence="1">
    <location>
        <begin position="3588"/>
        <end position="3612"/>
    </location>
</feature>
<feature type="region of interest" description="Disordered" evidence="1">
    <location>
        <begin position="2984"/>
        <end position="3003"/>
    </location>
</feature>
<feature type="region of interest" description="Disordered" evidence="1">
    <location>
        <begin position="2582"/>
        <end position="2601"/>
    </location>
</feature>
<dbReference type="KEGG" id="vcy:IX92_23625"/>
<feature type="region of interest" description="Disordered" evidence="1">
    <location>
        <begin position="2381"/>
        <end position="2400"/>
    </location>
</feature>
<sequence length="3612" mass="383920">MLRFTNKIKLILTILSILSLSSCGGGGGDGDSSPQSRKTGTITGTVFDAPISGGVVTAYEYKNGVLGRELGQTKTNASGEYTLNVDSASMPVYIKVQGGGYRDPFSNNVVRTSSNGVIELASVINFSEGETAQVMITPMTYMAQGLAEYKIKREGQSASSAINSALSTINSMYGFNVNTVNPIDITTGGHDAVATDGHKYGALLTAYSSYAYSFLENDSTGAETYTSINLARIGYDDIVADGLLDGKVLDDSRDFLEDARFGTQYITSDFYTHSVAEHTLIVVSDPNVNVSGTPVNQYETTVNHLNNLGTSGGEGSIPSRQPKEMDKNAPTAKRSDTSVLVGTESMEVTLEDETGVEGLSVTVKYLAKNTSDPSTGTEVEVLCEQDTASICWLDKTSFVKGPRKTTLKVFVNTTSLDERVVTGTVDANLIVRTVDVLNNEDNSGIELPFKWDNIKPVIEFTSSESIQSKAEGQDSQMYVLKGIVKEALNDIVDQSVYLTIASSGDPIKIECKELNTQCQFSHSYDTELFSASVEFTVAATDIYGNKGEASFTVYKDDQKPQLSLTFSEALFEYKRIDGSRYPALFEQNTFPPSVIDSQDQYLDIDFALATSGLNETHQGLNYKDFEPSESVLQSNSIPYFIATIKDLSDRNTYGSSADDLIIIVEYMRKRSTEKEYSVVSTKTQVASEAFDDNSGIPFKRLEPNSDGRSFSMDYYLPLTADLLSGFSNASEGDSQLIQVSVEDPAGNASTPQQVYFKSTFERPTLTIITPFVGAIATVEGWNDESKQFEQIQSCTEFTKNSTNVASCSMPYNTRIQFYSLFRVTLQNGQDTYYHQWSNSSKDDAVKYTADFADAAGAIGTYFTKAETKTIYLTEFSAYHTGLFEYLWNKSAKTVNDAETILTDVAKAIAGDSDSKPLLGFDPFSSRYATNENMTSVPDNPATAYQYRILLESLAGLSSETTSLEYAFAFYKDLKADGLANGNAESGSGSDSQKPIQVGDKYISINADTYRENLAKGYYDLAVSYGVDSQNAVAQADVFATANPTIDDTPIFKDAGGSIDNEPPMASVKMESGRFSEDSANVYSIAGKVYALIEVTDISGVDLAASEFKVYWYGSDGTTKKEASIVFEEASGDTYKKVLKFSIDSTNNALYQGVTRFEAYAKVLKDVKNNTTNEEVLLATFRVDNAAPIAVVENTDPINPVDDSKVEVTVTFNEPVTKVEATIDDINIDFGSSNQTKTKWVGTSLDKMRLEVNETSKSIKIKNTYSDALGNAGEQITASVGVKPVVAINDVAIDNVIDDNDNISAVVISGTTKGMEAGAKLSLAVASTKDGRKDVDKYDPDDFKDLEVQIDGTWSQTVSFQTWEEANVSITVSGKNDHNVPALQTNRIVEYKDKVPPSLSESGSMIQMSGGAETSLADSVLVDGKTAKVTLKFSERVTEPTASLNSQSITFDQPDGDASNQWVGHTVALDLPNNASTAKLEVSGYQDTANEPNPGSFSKDIDLKPVIAINHIDSFNSDSELAKSFVISGTSKGIKNGAKLTIKVYLKDELKYQHEDVQVTNGVWTLDPKNISTWESGEIRITVNGENDKKLAAEEASLTVNFADKTPPSVDLVELVTPTIPTHNSTMEVKVTFSEAVSGLSGDFAGVEMVFTSEGDSPSTVWTGVTSGPISVVAGNTALTFDLTAYQDVAGNSATHQTTHTVKPVVAFDMPGTLNTSGLKTVEVKGTAIGFASSDKVTVEVFDGSTKLSSDELEISGGTWSVTKDWESVSSAELKLVVSGSNNQSGDESERKQATSVEHTVRLSDDIAPWVDLVELVTPTIPTHNSTMEVKVTFSEAVSGLSGDFAGVEMVFTSEGDSPSTVWTGVTSGPISVVAGNTALTFDLTAYQDVAGNSATHQTTHTVKPVVAFDMPGTLNTSGLKTVEVKGTAIGFASSDKVTVEVFDGSTKLSSDELEISGGTWSVTKDWESVSSAELKLIVSGSNNQSGDESERKQATSVEHTVRLSDDIAPWVDLVELVTPTIPTHNSTMEVKVTFSEAVSGLSGDFAGVEMVFTSEGDSPSTVWTGVTSGPISVVAGNTALTFDLTAYQDVAGNSATHQTTHTVKPVVAFDMPGTLNTSGLKTVEVKGTAIGFASSDKVTVEVFDGSTKLSSDELEISGGTWSVTKDWESVSSAELKLVVSGSNNQSGDESERKQATSVEHTVRLSDDIAPWVDLVELVTPTIPTHNSTMEVKVTFSEAVSGLSGDFAGVEMVFTSEGDSPSTVWTGVTSGPISVVAGNTALTFDLTAYQDVAGNSATHQTTHTVKPVVAFDMPGTLNTSGLKTVEVKGTAIGFASSDKVTVEVFDGSTKLSSDELEISGGTWSVTKDWESVSSAELKLVVSGSNNQSGDESERKQATSVEHTVRLSDDIAPWVDLVELVTPTIPTHNSTMEVKVTFSEAVSGLSGDFAGVEMVFTSEGDSPSTVWTGVTSGPISVVAGNTALTFDLTAYQDVAGNSATHQTTHTVKPVVAFDMPGTLNTSGLKTVEVKGTAIGFASSDKVTVEVFDGSTKLSSDELEISGGTWSVTKDWESVSSAELKLVVSGSNNQSGDESERKQATSVEHTVRLSDDIAPWVDLVELVTPTIPTHNSTMEVKVTFSEAVSGLSGDFAGVEMVFTSEGDSPSTVWTGVTSGPISVVAGNTALTFDLTAYQDVAGNSATHQTTHTVKPVVAFDMPGTLNTSGLKTVEVKGTAIGFASSDKVTVEVFDGSTKLSSDELEISGGTWSVTKDWESVSSAELKLVVSGSNNQSGDESERKQATSVEHTVRLSDDIAPWVDLVELVTPTIPTHNSTMEVKVTFSEAVSGLSGDFAGVEMVFTSEGDSPSTVWTGVTSGPISVVAGNTALTFDLTAYQDVAGNSATHQTTHTVKPVVAFDMPGTLNTSGLKTVEVKGTAIGFASSDKVTVEVFDGSTKLSSDELEISGGTWSVTKDWESVSSAELKLVVSGSNNQSGDESERKQATSVEHTVRLSDDIAPWVDLVELVTPTIPTHNSTMEVKVTFSEAVSGLSGDFAGVEMVFTSEGDSPSTVWTGVTSGPISVVAGNTALTFDLTAYQDVAGNSATHQTTHTVKPVVAFDMPGTLNTSGLKTVEVKGTAIGFASSDKVTVEVFDGSTKLSSDELEISGGTWSVTKDWESVSSAELKLVVSGSNNQSGDESERKQATSVEHTVRLSDDIAPWVDLVELVTPTIPTHNSTMEVKVTFSEAVSGLSGDFAGVEMVFTSEGDSPSTVWTGVTSGPISVVAGNTALTFDLTAYQDVAGNSATHQTTHTVKPVVAFDMPGTLNTSGLKTVEVKGTAIGFASSDKVTVEVFDGSTKLSSDELEISGGTWSVTKDWESVSSAELKLVVSGSNNQSGDESERKQATSVEHTVRLSDDIAPWVDLVELVTPTIPTHNSTMEVKVTFSEAVSGLSGDFAGVEMVFTSEGDSPSTVWTGVTSGPISVVAGNTALTFDLTAYQDVAGNSATHQTTHTVKPVVAFDMPGTLNTSGLKTVEVKGTAIGFASSDKVTVEVFDGSTKLSSDELEISGGTWSVTKDWESVSSAELKLIVSGSNNQSGDESERKQATSVEHTVTIE</sequence>
<dbReference type="PROSITE" id="PS51257">
    <property type="entry name" value="PROKAR_LIPOPROTEIN"/>
    <property type="match status" value="1"/>
</dbReference>
<keyword evidence="4" id="KW-1185">Reference proteome</keyword>
<feature type="signal peptide" evidence="2">
    <location>
        <begin position="1"/>
        <end position="24"/>
    </location>
</feature>
<gene>
    <name evidence="3" type="ORF">IX92_23625</name>
</gene>
<evidence type="ECO:0000256" key="2">
    <source>
        <dbReference type="SAM" id="SignalP"/>
    </source>
</evidence>
<dbReference type="NCBIfam" id="NF032891">
    <property type="entry name" value="tail_200_repeat"/>
    <property type="match status" value="12"/>
</dbReference>
<accession>A0AAN0W0Q4</accession>
<feature type="region of interest" description="Disordered" evidence="1">
    <location>
        <begin position="1778"/>
        <end position="1797"/>
    </location>
</feature>
<feature type="compositionally biased region" description="Basic and acidic residues" evidence="1">
    <location>
        <begin position="2792"/>
        <end position="2802"/>
    </location>
</feature>
<evidence type="ECO:0000313" key="3">
    <source>
        <dbReference type="EMBL" id="AIW21966.1"/>
    </source>
</evidence>
<feature type="compositionally biased region" description="Basic and acidic residues" evidence="1">
    <location>
        <begin position="3194"/>
        <end position="3204"/>
    </location>
</feature>
<evidence type="ECO:0008006" key="5">
    <source>
        <dbReference type="Google" id="ProtNLM"/>
    </source>
</evidence>
<feature type="region of interest" description="Disordered" evidence="1">
    <location>
        <begin position="3185"/>
        <end position="3204"/>
    </location>
</feature>
<feature type="region of interest" description="Disordered" evidence="1">
    <location>
        <begin position="2783"/>
        <end position="2802"/>
    </location>
</feature>
<dbReference type="EMBL" id="CP009618">
    <property type="protein sequence ID" value="AIW21966.1"/>
    <property type="molecule type" value="Genomic_DNA"/>
</dbReference>
<feature type="compositionally biased region" description="Basic and acidic residues" evidence="1">
    <location>
        <begin position="2189"/>
        <end position="2199"/>
    </location>
</feature>
<feature type="region of interest" description="Disordered" evidence="1">
    <location>
        <begin position="2180"/>
        <end position="2199"/>
    </location>
</feature>
<feature type="region of interest" description="Disordered" evidence="1">
    <location>
        <begin position="308"/>
        <end position="336"/>
    </location>
</feature>
<dbReference type="Proteomes" id="UP000030081">
    <property type="component" value="Chromosome 2"/>
</dbReference>
<evidence type="ECO:0000256" key="1">
    <source>
        <dbReference type="SAM" id="MobiDB-lite"/>
    </source>
</evidence>
<organism evidence="3 4">
    <name type="scientific">Vibrio coralliilyticus</name>
    <dbReference type="NCBI Taxonomy" id="190893"/>
    <lineage>
        <taxon>Bacteria</taxon>
        <taxon>Pseudomonadati</taxon>
        <taxon>Pseudomonadota</taxon>
        <taxon>Gammaproteobacteria</taxon>
        <taxon>Vibrionales</taxon>
        <taxon>Vibrionaceae</taxon>
        <taxon>Vibrio</taxon>
    </lineage>
</organism>